<organism evidence="4 5">
    <name type="scientific">Winogradskyella maritima</name>
    <dbReference type="NCBI Taxonomy" id="1517766"/>
    <lineage>
        <taxon>Bacteria</taxon>
        <taxon>Pseudomonadati</taxon>
        <taxon>Bacteroidota</taxon>
        <taxon>Flavobacteriia</taxon>
        <taxon>Flavobacteriales</taxon>
        <taxon>Flavobacteriaceae</taxon>
        <taxon>Winogradskyella</taxon>
    </lineage>
</organism>
<dbReference type="PANTHER" id="PTHR30273:SF2">
    <property type="entry name" value="PROTEIN FECR"/>
    <property type="match status" value="1"/>
</dbReference>
<evidence type="ECO:0000313" key="4">
    <source>
        <dbReference type="EMBL" id="MFC3878403.1"/>
    </source>
</evidence>
<accession>A0ABV8AKK7</accession>
<dbReference type="EMBL" id="JBHSAT010000023">
    <property type="protein sequence ID" value="MFC3878403.1"/>
    <property type="molecule type" value="Genomic_DNA"/>
</dbReference>
<gene>
    <name evidence="4" type="ORF">ACFOSX_14275</name>
</gene>
<feature type="transmembrane region" description="Helical" evidence="1">
    <location>
        <begin position="72"/>
        <end position="90"/>
    </location>
</feature>
<keyword evidence="1" id="KW-0472">Membrane</keyword>
<keyword evidence="1" id="KW-0812">Transmembrane</keyword>
<dbReference type="PANTHER" id="PTHR30273">
    <property type="entry name" value="PERIPLASMIC SIGNAL SENSOR AND SIGMA FACTOR ACTIVATOR FECR-RELATED"/>
    <property type="match status" value="1"/>
</dbReference>
<dbReference type="Gene3D" id="3.55.50.30">
    <property type="match status" value="1"/>
</dbReference>
<evidence type="ECO:0000259" key="3">
    <source>
        <dbReference type="Pfam" id="PF16344"/>
    </source>
</evidence>
<keyword evidence="5" id="KW-1185">Reference proteome</keyword>
<dbReference type="Pfam" id="PF04773">
    <property type="entry name" value="FecR"/>
    <property type="match status" value="1"/>
</dbReference>
<dbReference type="InterPro" id="IPR012373">
    <property type="entry name" value="Ferrdict_sens_TM"/>
</dbReference>
<sequence length="295" mass="33308">MKREELIKKWLDNRLSAEEQTAFEALPDYKELTRLSAHLKTLSVPEYNSEVEFETLKPKLNKTPSSNNWVRPLLKAVAVIVIGLVGFYSFQNKDSKFTTDYASKTQIELPDASLVDLNADSQLSFNENSWSEERAVNLNGEAFFKVAKGSKFEVITDAGTVQVLGTGFNVIQRHNFFEVTCFEGRVAVMHLKDTILLNPTHRFAVIDGKISAHEKENSRLPKWLSDESSFTSRPLKFVLNELERQYNITVNADAIDSSQLFSGNFTHKNLDLALKSIALPLNISYTVDGKNVVLK</sequence>
<evidence type="ECO:0000256" key="1">
    <source>
        <dbReference type="SAM" id="Phobius"/>
    </source>
</evidence>
<proteinExistence type="predicted"/>
<name>A0ABV8AKK7_9FLAO</name>
<dbReference type="Proteomes" id="UP001595812">
    <property type="component" value="Unassembled WGS sequence"/>
</dbReference>
<feature type="domain" description="Protein FecR C-terminal" evidence="3">
    <location>
        <begin position="229"/>
        <end position="293"/>
    </location>
</feature>
<dbReference type="Gene3D" id="2.60.120.1440">
    <property type="match status" value="1"/>
</dbReference>
<dbReference type="InterPro" id="IPR032508">
    <property type="entry name" value="FecR_C"/>
</dbReference>
<feature type="domain" description="FecR protein" evidence="2">
    <location>
        <begin position="97"/>
        <end position="186"/>
    </location>
</feature>
<dbReference type="RefSeq" id="WP_386102687.1">
    <property type="nucleotide sequence ID" value="NZ_JBHSAT010000023.1"/>
</dbReference>
<evidence type="ECO:0000313" key="5">
    <source>
        <dbReference type="Proteomes" id="UP001595812"/>
    </source>
</evidence>
<dbReference type="InterPro" id="IPR006860">
    <property type="entry name" value="FecR"/>
</dbReference>
<reference evidence="5" key="1">
    <citation type="journal article" date="2019" name="Int. J. Syst. Evol. Microbiol.">
        <title>The Global Catalogue of Microorganisms (GCM) 10K type strain sequencing project: providing services to taxonomists for standard genome sequencing and annotation.</title>
        <authorList>
            <consortium name="The Broad Institute Genomics Platform"/>
            <consortium name="The Broad Institute Genome Sequencing Center for Infectious Disease"/>
            <person name="Wu L."/>
            <person name="Ma J."/>
        </authorList>
    </citation>
    <scope>NUCLEOTIDE SEQUENCE [LARGE SCALE GENOMIC DNA]</scope>
    <source>
        <strain evidence="5">CECT 8979</strain>
    </source>
</reference>
<protein>
    <submittedName>
        <fullName evidence="4">FecR family protein</fullName>
    </submittedName>
</protein>
<keyword evidence="1" id="KW-1133">Transmembrane helix</keyword>
<dbReference type="PIRSF" id="PIRSF018266">
    <property type="entry name" value="FecR"/>
    <property type="match status" value="1"/>
</dbReference>
<dbReference type="Pfam" id="PF16344">
    <property type="entry name" value="FecR_C"/>
    <property type="match status" value="1"/>
</dbReference>
<comment type="caution">
    <text evidence="4">The sequence shown here is derived from an EMBL/GenBank/DDBJ whole genome shotgun (WGS) entry which is preliminary data.</text>
</comment>
<evidence type="ECO:0000259" key="2">
    <source>
        <dbReference type="Pfam" id="PF04773"/>
    </source>
</evidence>